<gene>
    <name evidence="3" type="ORF">ENN51_05310</name>
</gene>
<dbReference type="Proteomes" id="UP000885672">
    <property type="component" value="Unassembled WGS sequence"/>
</dbReference>
<dbReference type="Pfam" id="PF01910">
    <property type="entry name" value="Thiamine_BP"/>
    <property type="match status" value="1"/>
</dbReference>
<dbReference type="EMBL" id="DSBX01000201">
    <property type="protein sequence ID" value="HDQ99688.1"/>
    <property type="molecule type" value="Genomic_DNA"/>
</dbReference>
<dbReference type="SUPFAM" id="SSF89957">
    <property type="entry name" value="MTH1187/YkoF-like"/>
    <property type="match status" value="1"/>
</dbReference>
<organism evidence="3">
    <name type="scientific">candidate division WOR-3 bacterium</name>
    <dbReference type="NCBI Taxonomy" id="2052148"/>
    <lineage>
        <taxon>Bacteria</taxon>
        <taxon>Bacteria division WOR-3</taxon>
    </lineage>
</organism>
<dbReference type="InterPro" id="IPR002767">
    <property type="entry name" value="Thiamine_BP"/>
</dbReference>
<comment type="caution">
    <text evidence="3">The sequence shown here is derived from an EMBL/GenBank/DDBJ whole genome shotgun (WGS) entry which is preliminary data.</text>
</comment>
<dbReference type="NCBIfam" id="TIGR00106">
    <property type="entry name" value="MTH1187 family thiamine-binding protein"/>
    <property type="match status" value="1"/>
</dbReference>
<name>A0A7V0T683_UNCW3</name>
<evidence type="ECO:0000259" key="2">
    <source>
        <dbReference type="Pfam" id="PF01910"/>
    </source>
</evidence>
<dbReference type="InterPro" id="IPR051614">
    <property type="entry name" value="UPF0045_domain"/>
</dbReference>
<dbReference type="InterPro" id="IPR029756">
    <property type="entry name" value="MTH1187/YkoF-like"/>
</dbReference>
<dbReference type="GO" id="GO:0005829">
    <property type="term" value="C:cytosol"/>
    <property type="evidence" value="ECO:0007669"/>
    <property type="project" value="TreeGrafter"/>
</dbReference>
<accession>A0A7V0T683</accession>
<proteinExistence type="inferred from homology"/>
<dbReference type="AlphaFoldDB" id="A0A7V0T683"/>
<dbReference type="PANTHER" id="PTHR33777:SF1">
    <property type="entry name" value="UPF0045 PROTEIN ECM15"/>
    <property type="match status" value="1"/>
</dbReference>
<comment type="similarity">
    <text evidence="1">Belongs to the UPF0045 family.</text>
</comment>
<dbReference type="Gene3D" id="3.30.70.930">
    <property type="match status" value="1"/>
</dbReference>
<evidence type="ECO:0000256" key="1">
    <source>
        <dbReference type="ARBA" id="ARBA00010272"/>
    </source>
</evidence>
<evidence type="ECO:0000313" key="3">
    <source>
        <dbReference type="EMBL" id="HDQ99688.1"/>
    </source>
</evidence>
<reference evidence="3" key="1">
    <citation type="journal article" date="2020" name="mSystems">
        <title>Genome- and Community-Level Interaction Insights into Carbon Utilization and Element Cycling Functions of Hydrothermarchaeota in Hydrothermal Sediment.</title>
        <authorList>
            <person name="Zhou Z."/>
            <person name="Liu Y."/>
            <person name="Xu W."/>
            <person name="Pan J."/>
            <person name="Luo Z.H."/>
            <person name="Li M."/>
        </authorList>
    </citation>
    <scope>NUCLEOTIDE SEQUENCE [LARGE SCALE GENOMIC DNA]</scope>
    <source>
        <strain evidence="3">SpSt-1182</strain>
    </source>
</reference>
<sequence>MAGRVIAELTIVPLGTGSTSLSRWVRIAEKVITESGLEHTLTPMGTCVQGELEDIFAVVKRAHEALAAAGAGRISTHIKLDDRLDKDRVMQDKIDAVLKQD</sequence>
<dbReference type="PANTHER" id="PTHR33777">
    <property type="entry name" value="UPF0045 PROTEIN ECM15"/>
    <property type="match status" value="1"/>
</dbReference>
<feature type="domain" description="Thiamine-binding protein" evidence="2">
    <location>
        <begin position="7"/>
        <end position="97"/>
    </location>
</feature>
<protein>
    <submittedName>
        <fullName evidence="3">MTH1187 family thiamine-binding protein</fullName>
    </submittedName>
</protein>